<gene>
    <name evidence="7" type="ORF">Pan181_41880</name>
</gene>
<evidence type="ECO:0000256" key="5">
    <source>
        <dbReference type="SAM" id="SignalP"/>
    </source>
</evidence>
<dbReference type="GO" id="GO:0016020">
    <property type="term" value="C:membrane"/>
    <property type="evidence" value="ECO:0007669"/>
    <property type="project" value="UniProtKB-SubCell"/>
</dbReference>
<evidence type="ECO:0000256" key="1">
    <source>
        <dbReference type="ARBA" id="ARBA00004370"/>
    </source>
</evidence>
<sequence precursor="true">MPTLTETTLALRLLLLCAAAGLFMRATATEATAADAELVGVLALAAEDSTIKELDLSKEQVEKLYDLLDSRDQAALAVASQVRGLSGEERAEKLRPLRVESQRLMAGILSDDQLKQLSTMAAAKPNPYYEPLSGNAPAANVEAEPAADEEPIDEDMMMEQFAREEAGGDPEPANDEATSEEPADPAAADQDAAPAEEQASTESGEAPADETMEEAPEDDYAEAPAKEGRDEDAGDEPAPSGRFGSSRFSRGDDEGGSSRFGRDSGSSSRFGRDDRESSSSRSGSSSVRSGSSREDFPKIDADGKLSFSFRYQPWQDVLDWFADQNGLSLLIESPPSGTFNYTDTRRYTPAEALDVINSVLLTKGYTLVRRDQMLVLVNLEDGVPPNLVTDVPLEELNQRGEFELIRVLFRVRNMTPEAASDEVSRLIGPQGKVVVLPRAGMLQITETAGRLRAIRDVIDAIESPESSKLGGIRPYDMQYASAAGVLPVLRQMLGIPEDAFSTPEGTLQIALDSTSPNRLLAYGNPEMIGRLEELLTIIDIPSAAGGQMAALQLNVYPISKADPDAALLVLQTILAEEPGTRLTIDPQTGSLVALASLANHATIRATLEQMQEDAREIAVIPLSTVDPQLAILSISKLFGLNKTGEEEPDPRAPIVDADLSTNSLLVRGSKAQIEQIRLLLNQMGESEDSAVAAAAVDRGNIRVVPLSSTEARTALEQLEAIWPSLRANPIRRVTPTTAIKSYSPSEQDSPEDQLERELDQLFRFGDPQDTPTSGSDRETRNSLKSKFMLAAFPQEEAASEPEVAAAAEDSVAESEPSDVQPVAPKSPSKPNAPILVAPGPSGLIIASDDIEALDAFERLLEASTLQNTTGGREYAVFYLKHAKANTAAAILGEIYGSSTSSSGDLMGGIVDSALGDIGGGLMGDLLGLGGTGSSSGFSAAGVDIVTDARLNAIIVYARPDDIDMAFRLLQVLDQRIGPTEIEAEGVPRLIPVVNTSATDIAEVVKQMYPGRIEGASGGQPSPEDLIRALRNNGGGGADSQEVSKMSIGVDTRSNSLIVKAEDALFFDVKRLVEELDTVQVDTSESTVVLSLRNSNPEMMKEALSSFLGSQAVTSTTQAPGQDANRGGNNNNGGDQARQQQEMIRRIQEFRQRMQGGGGGFPGGGGRGGGGRGGGGGGAPGGGGRGGGGRG</sequence>
<evidence type="ECO:0000256" key="2">
    <source>
        <dbReference type="ARBA" id="ARBA00022729"/>
    </source>
</evidence>
<dbReference type="KEGG" id="amuc:Pan181_41880"/>
<dbReference type="PANTHER" id="PTHR30332">
    <property type="entry name" value="PROBABLE GENERAL SECRETION PATHWAY PROTEIN D"/>
    <property type="match status" value="1"/>
</dbReference>
<accession>A0A518ATA1</accession>
<feature type="region of interest" description="Disordered" evidence="4">
    <location>
        <begin position="794"/>
        <end position="833"/>
    </location>
</feature>
<keyword evidence="2 5" id="KW-0732">Signal</keyword>
<dbReference type="InterPro" id="IPR050810">
    <property type="entry name" value="Bact_Secretion_Sys_Channel"/>
</dbReference>
<dbReference type="OrthoDB" id="221929at2"/>
<name>A0A518ATA1_9BACT</name>
<feature type="compositionally biased region" description="Acidic residues" evidence="4">
    <location>
        <begin position="172"/>
        <end position="183"/>
    </location>
</feature>
<feature type="region of interest" description="Disordered" evidence="4">
    <location>
        <begin position="1112"/>
        <end position="1139"/>
    </location>
</feature>
<dbReference type="AlphaFoldDB" id="A0A518ATA1"/>
<feature type="compositionally biased region" description="Acidic residues" evidence="4">
    <location>
        <begin position="207"/>
        <end position="221"/>
    </location>
</feature>
<feature type="compositionally biased region" description="Low complexity" evidence="4">
    <location>
        <begin position="1120"/>
        <end position="1139"/>
    </location>
</feature>
<dbReference type="RefSeq" id="WP_145249439.1">
    <property type="nucleotide sequence ID" value="NZ_CP036278.1"/>
</dbReference>
<feature type="region of interest" description="Disordered" evidence="4">
    <location>
        <begin position="1152"/>
        <end position="1190"/>
    </location>
</feature>
<feature type="compositionally biased region" description="Low complexity" evidence="4">
    <location>
        <begin position="800"/>
        <end position="809"/>
    </location>
</feature>
<evidence type="ECO:0000256" key="4">
    <source>
        <dbReference type="SAM" id="MobiDB-lite"/>
    </source>
</evidence>
<dbReference type="GO" id="GO:0009306">
    <property type="term" value="P:protein secretion"/>
    <property type="evidence" value="ECO:0007669"/>
    <property type="project" value="TreeGrafter"/>
</dbReference>
<dbReference type="Proteomes" id="UP000315750">
    <property type="component" value="Chromosome"/>
</dbReference>
<dbReference type="InterPro" id="IPR038591">
    <property type="entry name" value="NolW-like_sf"/>
</dbReference>
<feature type="region of interest" description="Disordered" evidence="4">
    <location>
        <begin position="164"/>
        <end position="297"/>
    </location>
</feature>
<protein>
    <submittedName>
        <fullName evidence="7">Bacterial type II/III secretion system short domain protein</fullName>
    </submittedName>
</protein>
<dbReference type="InterPro" id="IPR005644">
    <property type="entry name" value="NolW-like"/>
</dbReference>
<feature type="signal peptide" evidence="5">
    <location>
        <begin position="1"/>
        <end position="28"/>
    </location>
</feature>
<keyword evidence="3" id="KW-0472">Membrane</keyword>
<comment type="subcellular location">
    <subcellularLocation>
        <location evidence="1">Membrane</location>
    </subcellularLocation>
</comment>
<reference evidence="7 8" key="1">
    <citation type="submission" date="2019-02" db="EMBL/GenBank/DDBJ databases">
        <title>Deep-cultivation of Planctomycetes and their phenomic and genomic characterization uncovers novel biology.</title>
        <authorList>
            <person name="Wiegand S."/>
            <person name="Jogler M."/>
            <person name="Boedeker C."/>
            <person name="Pinto D."/>
            <person name="Vollmers J."/>
            <person name="Rivas-Marin E."/>
            <person name="Kohn T."/>
            <person name="Peeters S.H."/>
            <person name="Heuer A."/>
            <person name="Rast P."/>
            <person name="Oberbeckmann S."/>
            <person name="Bunk B."/>
            <person name="Jeske O."/>
            <person name="Meyerdierks A."/>
            <person name="Storesund J.E."/>
            <person name="Kallscheuer N."/>
            <person name="Luecker S."/>
            <person name="Lage O.M."/>
            <person name="Pohl T."/>
            <person name="Merkel B.J."/>
            <person name="Hornburger P."/>
            <person name="Mueller R.-W."/>
            <person name="Bruemmer F."/>
            <person name="Labrenz M."/>
            <person name="Spormann A.M."/>
            <person name="Op den Camp H."/>
            <person name="Overmann J."/>
            <person name="Amann R."/>
            <person name="Jetten M.S.M."/>
            <person name="Mascher T."/>
            <person name="Medema M.H."/>
            <person name="Devos D.P."/>
            <person name="Kaster A.-K."/>
            <person name="Ovreas L."/>
            <person name="Rohde M."/>
            <person name="Galperin M.Y."/>
            <person name="Jogler C."/>
        </authorList>
    </citation>
    <scope>NUCLEOTIDE SEQUENCE [LARGE SCALE GENOMIC DNA]</scope>
    <source>
        <strain evidence="7 8">Pan181</strain>
    </source>
</reference>
<dbReference type="GO" id="GO:0015627">
    <property type="term" value="C:type II protein secretion system complex"/>
    <property type="evidence" value="ECO:0007669"/>
    <property type="project" value="TreeGrafter"/>
</dbReference>
<feature type="compositionally biased region" description="Low complexity" evidence="4">
    <location>
        <begin position="257"/>
        <end position="269"/>
    </location>
</feature>
<feature type="domain" description="NolW-like" evidence="6">
    <location>
        <begin position="988"/>
        <end position="1077"/>
    </location>
</feature>
<feature type="compositionally biased region" description="Low complexity" evidence="4">
    <location>
        <begin position="184"/>
        <end position="198"/>
    </location>
</feature>
<organism evidence="7 8">
    <name type="scientific">Aeoliella mucimassa</name>
    <dbReference type="NCBI Taxonomy" id="2527972"/>
    <lineage>
        <taxon>Bacteria</taxon>
        <taxon>Pseudomonadati</taxon>
        <taxon>Planctomycetota</taxon>
        <taxon>Planctomycetia</taxon>
        <taxon>Pirellulales</taxon>
        <taxon>Lacipirellulaceae</taxon>
        <taxon>Aeoliella</taxon>
    </lineage>
</organism>
<feature type="compositionally biased region" description="Gly residues" evidence="4">
    <location>
        <begin position="1154"/>
        <end position="1190"/>
    </location>
</feature>
<keyword evidence="8" id="KW-1185">Reference proteome</keyword>
<feature type="domain" description="NolW-like" evidence="6">
    <location>
        <begin position="875"/>
        <end position="975"/>
    </location>
</feature>
<feature type="chain" id="PRO_5021944643" evidence="5">
    <location>
        <begin position="29"/>
        <end position="1190"/>
    </location>
</feature>
<dbReference type="PANTHER" id="PTHR30332:SF24">
    <property type="entry name" value="SECRETIN GSPD-RELATED"/>
    <property type="match status" value="1"/>
</dbReference>
<evidence type="ECO:0000313" key="7">
    <source>
        <dbReference type="EMBL" id="QDU57964.1"/>
    </source>
</evidence>
<feature type="compositionally biased region" description="Low complexity" evidence="4">
    <location>
        <begin position="279"/>
        <end position="290"/>
    </location>
</feature>
<dbReference type="Pfam" id="PF03958">
    <property type="entry name" value="Secretin_N"/>
    <property type="match status" value="2"/>
</dbReference>
<evidence type="ECO:0000256" key="3">
    <source>
        <dbReference type="ARBA" id="ARBA00023136"/>
    </source>
</evidence>
<evidence type="ECO:0000259" key="6">
    <source>
        <dbReference type="Pfam" id="PF03958"/>
    </source>
</evidence>
<evidence type="ECO:0000313" key="8">
    <source>
        <dbReference type="Proteomes" id="UP000315750"/>
    </source>
</evidence>
<proteinExistence type="predicted"/>
<dbReference type="Gene3D" id="3.30.1370.120">
    <property type="match status" value="3"/>
</dbReference>
<dbReference type="EMBL" id="CP036278">
    <property type="protein sequence ID" value="QDU57964.1"/>
    <property type="molecule type" value="Genomic_DNA"/>
</dbReference>